<gene>
    <name evidence="2" type="ORF">NIES37_42310</name>
</gene>
<dbReference type="Proteomes" id="UP000218785">
    <property type="component" value="Chromosome"/>
</dbReference>
<feature type="region of interest" description="Disordered" evidence="1">
    <location>
        <begin position="1"/>
        <end position="53"/>
    </location>
</feature>
<dbReference type="EMBL" id="AP018248">
    <property type="protein sequence ID" value="BAZ00242.1"/>
    <property type="molecule type" value="Genomic_DNA"/>
</dbReference>
<evidence type="ECO:0000256" key="1">
    <source>
        <dbReference type="SAM" id="MobiDB-lite"/>
    </source>
</evidence>
<keyword evidence="3" id="KW-1185">Reference proteome</keyword>
<dbReference type="RefSeq" id="WP_096578974.1">
    <property type="nucleotide sequence ID" value="NZ_CAWNJS010000001.1"/>
</dbReference>
<accession>A0A1Z4N3L5</accession>
<dbReference type="KEGG" id="ttq:NIES37_42310"/>
<evidence type="ECO:0000313" key="2">
    <source>
        <dbReference type="EMBL" id="BAZ00242.1"/>
    </source>
</evidence>
<reference evidence="2 3" key="1">
    <citation type="submission" date="2017-06" db="EMBL/GenBank/DDBJ databases">
        <title>Genome sequencing of cyanobaciteial culture collection at National Institute for Environmental Studies (NIES).</title>
        <authorList>
            <person name="Hirose Y."/>
            <person name="Shimura Y."/>
            <person name="Fujisawa T."/>
            <person name="Nakamura Y."/>
            <person name="Kawachi M."/>
        </authorList>
    </citation>
    <scope>NUCLEOTIDE SEQUENCE [LARGE SCALE GENOMIC DNA]</scope>
    <source>
        <strain evidence="2 3">NIES-37</strain>
    </source>
</reference>
<evidence type="ECO:0000313" key="3">
    <source>
        <dbReference type="Proteomes" id="UP000218785"/>
    </source>
</evidence>
<protein>
    <submittedName>
        <fullName evidence="2">Uncharacterized protein</fullName>
    </submittedName>
</protein>
<sequence length="82" mass="9037">MTSEQSQPRIDFSHAKEPAVSSNLEQEKNQQKSQELRGETKQQPLADDLIHSEDDIENVGERQIIVANIPGGAATSLNDAHD</sequence>
<organism evidence="2 3">
    <name type="scientific">Tolypothrix tenuis PCC 7101</name>
    <dbReference type="NCBI Taxonomy" id="231146"/>
    <lineage>
        <taxon>Bacteria</taxon>
        <taxon>Bacillati</taxon>
        <taxon>Cyanobacteriota</taxon>
        <taxon>Cyanophyceae</taxon>
        <taxon>Nostocales</taxon>
        <taxon>Tolypothrichaceae</taxon>
        <taxon>Tolypothrix</taxon>
    </lineage>
</organism>
<dbReference type="AlphaFoldDB" id="A0A1Z4N3L5"/>
<feature type="compositionally biased region" description="Basic and acidic residues" evidence="1">
    <location>
        <begin position="25"/>
        <end position="40"/>
    </location>
</feature>
<proteinExistence type="predicted"/>
<name>A0A1Z4N3L5_9CYAN</name>